<keyword evidence="6 7" id="KW-0472">Membrane</keyword>
<evidence type="ECO:0000256" key="3">
    <source>
        <dbReference type="ARBA" id="ARBA00022475"/>
    </source>
</evidence>
<dbReference type="PANTHER" id="PTHR34184:SF4">
    <property type="entry name" value="UPF0718 PROTEIN YCGR"/>
    <property type="match status" value="1"/>
</dbReference>
<keyword evidence="9" id="KW-1185">Reference proteome</keyword>
<feature type="transmembrane region" description="Helical" evidence="7">
    <location>
        <begin position="95"/>
        <end position="116"/>
    </location>
</feature>
<comment type="similarity">
    <text evidence="2">Belongs to the UPF0718 family.</text>
</comment>
<reference evidence="9" key="1">
    <citation type="journal article" date="2019" name="Int. J. Syst. Evol. Microbiol.">
        <title>The Global Catalogue of Microorganisms (GCM) 10K type strain sequencing project: providing services to taxonomists for standard genome sequencing and annotation.</title>
        <authorList>
            <consortium name="The Broad Institute Genomics Platform"/>
            <consortium name="The Broad Institute Genome Sequencing Center for Infectious Disease"/>
            <person name="Wu L."/>
            <person name="Ma J."/>
        </authorList>
    </citation>
    <scope>NUCLEOTIDE SEQUENCE [LARGE SCALE GENOMIC DNA]</scope>
    <source>
        <strain evidence="9">NBRC 106396</strain>
    </source>
</reference>
<dbReference type="Pfam" id="PF03773">
    <property type="entry name" value="ArsP_1"/>
    <property type="match status" value="1"/>
</dbReference>
<dbReference type="Proteomes" id="UP001596549">
    <property type="component" value="Unassembled WGS sequence"/>
</dbReference>
<dbReference type="PANTHER" id="PTHR34184">
    <property type="entry name" value="UPF0718 PROTEIN YCGR"/>
    <property type="match status" value="1"/>
</dbReference>
<keyword evidence="4 7" id="KW-0812">Transmembrane</keyword>
<keyword evidence="5 7" id="KW-1133">Transmembrane helix</keyword>
<dbReference type="InterPro" id="IPR005524">
    <property type="entry name" value="DUF318"/>
</dbReference>
<comment type="subcellular location">
    <subcellularLocation>
        <location evidence="1">Cell membrane</location>
        <topology evidence="1">Multi-pass membrane protein</topology>
    </subcellularLocation>
</comment>
<evidence type="ECO:0000256" key="5">
    <source>
        <dbReference type="ARBA" id="ARBA00022989"/>
    </source>
</evidence>
<feature type="transmembrane region" description="Helical" evidence="7">
    <location>
        <begin position="276"/>
        <end position="297"/>
    </location>
</feature>
<comment type="caution">
    <text evidence="8">The sequence shown here is derived from an EMBL/GenBank/DDBJ whole genome shotgun (WGS) entry which is preliminary data.</text>
</comment>
<evidence type="ECO:0000256" key="1">
    <source>
        <dbReference type="ARBA" id="ARBA00004651"/>
    </source>
</evidence>
<evidence type="ECO:0000313" key="8">
    <source>
        <dbReference type="EMBL" id="MFC7370329.1"/>
    </source>
</evidence>
<accession>A0ABW2NQI7</accession>
<evidence type="ECO:0000313" key="9">
    <source>
        <dbReference type="Proteomes" id="UP001596549"/>
    </source>
</evidence>
<evidence type="ECO:0000256" key="7">
    <source>
        <dbReference type="SAM" id="Phobius"/>
    </source>
</evidence>
<name>A0ABW2NQI7_9BACL</name>
<evidence type="ECO:0000256" key="6">
    <source>
        <dbReference type="ARBA" id="ARBA00023136"/>
    </source>
</evidence>
<gene>
    <name evidence="8" type="ORF">ACFQPF_01375</name>
</gene>
<feature type="transmembrane region" description="Helical" evidence="7">
    <location>
        <begin position="318"/>
        <end position="336"/>
    </location>
</feature>
<sequence>MKVLFTNHSLRKELIGILLLGLFLTCFLNMDKLKSEPLLEQIPNSLVHVNTVFLSILIEAFPFILLGVFVSALIQTFVTEEMVQRLIPRNPLTGVVAAAFSGLIFPICECAIIPVVRRLIKKGMPLHIGAVMLAAIPILNPVVFLSTFYAFRTNMDIVYARMGLAFAAAILLGLSVYLIFRNSSSQLKWTKEELVGPGIVKPLQNKLNRWKQTFFHASDEFFDTGKYLIGGAFIASLFQVLMDRKDLLSVATDDFRSTSVMMALAYVLSICSEADAFIAASFGTTFTAGSIVAFLVYGPMLDVKNTIMLLAYFKPRFIVSYMVIVTMLVLAGSMLLNQTVLNG</sequence>
<dbReference type="EMBL" id="JBHTCP010000002">
    <property type="protein sequence ID" value="MFC7370329.1"/>
    <property type="molecule type" value="Genomic_DNA"/>
</dbReference>
<feature type="transmembrane region" description="Helical" evidence="7">
    <location>
        <begin position="128"/>
        <end position="151"/>
    </location>
</feature>
<organism evidence="8 9">
    <name type="scientific">Fictibacillus iocasae</name>
    <dbReference type="NCBI Taxonomy" id="2715437"/>
    <lineage>
        <taxon>Bacteria</taxon>
        <taxon>Bacillati</taxon>
        <taxon>Bacillota</taxon>
        <taxon>Bacilli</taxon>
        <taxon>Bacillales</taxon>
        <taxon>Fictibacillaceae</taxon>
        <taxon>Fictibacillus</taxon>
    </lineage>
</organism>
<dbReference type="RefSeq" id="WP_379745383.1">
    <property type="nucleotide sequence ID" value="NZ_JBHTCP010000002.1"/>
</dbReference>
<keyword evidence="3" id="KW-1003">Cell membrane</keyword>
<dbReference type="InterPro" id="IPR052923">
    <property type="entry name" value="UPF0718"/>
</dbReference>
<proteinExistence type="inferred from homology"/>
<evidence type="ECO:0000256" key="4">
    <source>
        <dbReference type="ARBA" id="ARBA00022692"/>
    </source>
</evidence>
<feature type="transmembrane region" description="Helical" evidence="7">
    <location>
        <begin position="52"/>
        <end position="74"/>
    </location>
</feature>
<evidence type="ECO:0000256" key="2">
    <source>
        <dbReference type="ARBA" id="ARBA00006386"/>
    </source>
</evidence>
<protein>
    <submittedName>
        <fullName evidence="8">Permease</fullName>
    </submittedName>
</protein>
<feature type="transmembrane region" description="Helical" evidence="7">
    <location>
        <begin position="158"/>
        <end position="180"/>
    </location>
</feature>